<dbReference type="EMBL" id="AFGF01000017">
    <property type="protein sequence ID" value="EGO65492.1"/>
    <property type="molecule type" value="Genomic_DNA"/>
</dbReference>
<comment type="caution">
    <text evidence="2">The sequence shown here is derived from an EMBL/GenBank/DDBJ whole genome shotgun (WGS) entry which is preliminary data.</text>
</comment>
<dbReference type="OrthoDB" id="367235at2"/>
<organism evidence="2 3">
    <name type="scientific">Acetonema longum DSM 6540</name>
    <dbReference type="NCBI Taxonomy" id="1009370"/>
    <lineage>
        <taxon>Bacteria</taxon>
        <taxon>Bacillati</taxon>
        <taxon>Bacillota</taxon>
        <taxon>Negativicutes</taxon>
        <taxon>Acetonemataceae</taxon>
        <taxon>Acetonema</taxon>
    </lineage>
</organism>
<evidence type="ECO:0000313" key="2">
    <source>
        <dbReference type="EMBL" id="EGO65492.1"/>
    </source>
</evidence>
<gene>
    <name evidence="2" type="ORF">ALO_02741</name>
</gene>
<feature type="transmembrane region" description="Helical" evidence="1">
    <location>
        <begin position="303"/>
        <end position="321"/>
    </location>
</feature>
<dbReference type="AlphaFoldDB" id="F7NET1"/>
<protein>
    <recommendedName>
        <fullName evidence="4">DUF401 family protein</fullName>
    </recommendedName>
</protein>
<dbReference type="PANTHER" id="PTHR39556:SF1">
    <property type="entry name" value="PROTEIN, PUTATIVE-RELATED"/>
    <property type="match status" value="1"/>
</dbReference>
<dbReference type="RefSeq" id="WP_004092574.1">
    <property type="nucleotide sequence ID" value="NZ_AFGF01000017.1"/>
</dbReference>
<evidence type="ECO:0000313" key="3">
    <source>
        <dbReference type="Proteomes" id="UP000003240"/>
    </source>
</evidence>
<feature type="transmembrane region" description="Helical" evidence="1">
    <location>
        <begin position="59"/>
        <end position="77"/>
    </location>
</feature>
<accession>F7NET1</accession>
<dbReference type="InterPro" id="IPR007294">
    <property type="entry name" value="DUF401"/>
</dbReference>
<keyword evidence="1" id="KW-1133">Transmembrane helix</keyword>
<keyword evidence="1" id="KW-0472">Membrane</keyword>
<keyword evidence="3" id="KW-1185">Reference proteome</keyword>
<proteinExistence type="predicted"/>
<feature type="transmembrane region" description="Helical" evidence="1">
    <location>
        <begin position="225"/>
        <end position="253"/>
    </location>
</feature>
<feature type="transmembrane region" description="Helical" evidence="1">
    <location>
        <begin position="328"/>
        <end position="361"/>
    </location>
</feature>
<keyword evidence="1" id="KW-0812">Transmembrane</keyword>
<feature type="transmembrane region" description="Helical" evidence="1">
    <location>
        <begin position="381"/>
        <end position="400"/>
    </location>
</feature>
<dbReference type="PANTHER" id="PTHR39556">
    <property type="entry name" value="PROTEIN, PUTATIVE-RELATED"/>
    <property type="match status" value="1"/>
</dbReference>
<name>F7NET1_9FIRM</name>
<dbReference type="Pfam" id="PF04165">
    <property type="entry name" value="DUF401"/>
    <property type="match status" value="1"/>
</dbReference>
<dbReference type="Proteomes" id="UP000003240">
    <property type="component" value="Unassembled WGS sequence"/>
</dbReference>
<sequence length="402" mass="43891">MVSVIKILVVLILIVILLNRKVKLGNSMLAGSALLFFWTGPSMGKVSEAVSTTLVSPSTWEIIFALYFVMCLEYQLRTKGIIDGFMASARSIFNSDRLLLVVMPSFLGFLPSLGGAIFSAPLVENAGKDYELTAEKKTVINYWFRHVWEFTNPLFTGMLLASQLSGIPLSRLVVSMSWVTILAFIIGWIFLISPLKLKSRNEAAQPEQQAENEKWRYILLAAGPVLANLALVVLFQISAAISMTIVVVAMTIILRQGASDIRAMLNHALDQKLLWGVFNILFFQNILRLSGAVTDITVLLNSFAIPAALVVGIIAFLGGLLTGTSQGFVAIAFPFIALLSPGDIFLVTVCFIAGTAGHMLSPAHLCLVVTLDYFKANFAKSIRPVFILEIMMLAASYGILSM</sequence>
<feature type="transmembrane region" description="Helical" evidence="1">
    <location>
        <begin position="273"/>
        <end position="291"/>
    </location>
</feature>
<feature type="transmembrane region" description="Helical" evidence="1">
    <location>
        <begin position="172"/>
        <end position="192"/>
    </location>
</feature>
<feature type="transmembrane region" description="Helical" evidence="1">
    <location>
        <begin position="98"/>
        <end position="122"/>
    </location>
</feature>
<evidence type="ECO:0008006" key="4">
    <source>
        <dbReference type="Google" id="ProtNLM"/>
    </source>
</evidence>
<evidence type="ECO:0000256" key="1">
    <source>
        <dbReference type="SAM" id="Phobius"/>
    </source>
</evidence>
<dbReference type="eggNOG" id="COG1906">
    <property type="taxonomic scope" value="Bacteria"/>
</dbReference>
<reference evidence="2 3" key="1">
    <citation type="journal article" date="2011" name="EMBO J.">
        <title>Structural diversity of bacterial flagellar motors.</title>
        <authorList>
            <person name="Chen S."/>
            <person name="Beeby M."/>
            <person name="Murphy G.E."/>
            <person name="Leadbetter J.R."/>
            <person name="Hendrixson D.R."/>
            <person name="Briegel A."/>
            <person name="Li Z."/>
            <person name="Shi J."/>
            <person name="Tocheva E.I."/>
            <person name="Muller A."/>
            <person name="Dobro M.J."/>
            <person name="Jensen G.J."/>
        </authorList>
    </citation>
    <scope>NUCLEOTIDE SEQUENCE [LARGE SCALE GENOMIC DNA]</scope>
    <source>
        <strain evidence="2 3">DSM 6540</strain>
    </source>
</reference>